<dbReference type="GeneID" id="68665360"/>
<dbReference type="SUPFAM" id="SSF82771">
    <property type="entry name" value="GIY-YIG endonuclease"/>
    <property type="match status" value="1"/>
</dbReference>
<dbReference type="InterPro" id="IPR035901">
    <property type="entry name" value="GIY-YIG_endonuc_sf"/>
</dbReference>
<organism evidence="2">
    <name type="scientific">Morchella brunnea</name>
    <dbReference type="NCBI Taxonomy" id="1174671"/>
    <lineage>
        <taxon>Eukaryota</taxon>
        <taxon>Fungi</taxon>
        <taxon>Dikarya</taxon>
        <taxon>Ascomycota</taxon>
        <taxon>Pezizomycotina</taxon>
        <taxon>Pezizomycetes</taxon>
        <taxon>Pezizales</taxon>
        <taxon>Morchellaceae</taxon>
        <taxon>Morchella</taxon>
    </lineage>
</organism>
<keyword evidence="1" id="KW-0472">Membrane</keyword>
<keyword evidence="2" id="KW-0496">Mitochondrion</keyword>
<gene>
    <name evidence="2" type="primary">orf156D</name>
</gene>
<feature type="transmembrane region" description="Helical" evidence="1">
    <location>
        <begin position="123"/>
        <end position="139"/>
    </location>
</feature>
<dbReference type="EMBL" id="MW538937">
    <property type="protein sequence ID" value="UBU98409.1"/>
    <property type="molecule type" value="Genomic_DNA"/>
</dbReference>
<accession>A0A8K1I828</accession>
<evidence type="ECO:0008006" key="3">
    <source>
        <dbReference type="Google" id="ProtNLM"/>
    </source>
</evidence>
<name>A0A8K1I828_9PEZI</name>
<evidence type="ECO:0000313" key="2">
    <source>
        <dbReference type="EMBL" id="UBU98409.1"/>
    </source>
</evidence>
<sequence>MSRLVIKRNKLSVKTYLGSLGPWVLGWKIRGVYRWTNNTNGKSYVGRGVDLSVRLTRFFFQTNEWILNSKKVKVEYIARGAGRAPLQLPPPAGPRPDRPRCWAACMAWGGGGPLSKRGGDPHAGPNIIFFFLYYFYFIIKKLLREGGYIKAWVIKL</sequence>
<keyword evidence="1" id="KW-1133">Transmembrane helix</keyword>
<dbReference type="AlphaFoldDB" id="A0A8K1I828"/>
<protein>
    <recommendedName>
        <fullName evidence="3">GIY-YIG domain-containing protein</fullName>
    </recommendedName>
</protein>
<keyword evidence="1" id="KW-0812">Transmembrane</keyword>
<geneLocation type="mitochondrion" evidence="2"/>
<proteinExistence type="predicted"/>
<evidence type="ECO:0000256" key="1">
    <source>
        <dbReference type="SAM" id="Phobius"/>
    </source>
</evidence>
<dbReference type="RefSeq" id="YP_010218805.1">
    <property type="nucleotide sequence ID" value="NC_058917.1"/>
</dbReference>
<dbReference type="Gene3D" id="3.40.1440.10">
    <property type="entry name" value="GIY-YIG endonuclease"/>
    <property type="match status" value="1"/>
</dbReference>
<reference evidence="2" key="1">
    <citation type="submission" date="2021-01" db="EMBL/GenBank/DDBJ databases">
        <authorList>
            <person name="Sun H.-H."/>
            <person name="Zhang S."/>
            <person name="Zhang Y.-J."/>
        </authorList>
    </citation>
    <scope>NUCLEOTIDE SEQUENCE</scope>
    <source>
        <strain evidence="2">CMM1</strain>
    </source>
</reference>